<dbReference type="HOGENOM" id="CLU_1613850_0_0_1"/>
<dbReference type="dictyBase" id="DDB_G0280673"/>
<sequence length="165" mass="18005">MSKLIINPENINVKEVKTRIKVAKTITNKKEKKSNLSKKQINIPIPESLSPTFDLLGVSGDGEVIDLIDLDTLPQVKQEPVVVIIDGGEIENKEIIAPSQPLANLVSEVPFYKRGDLQIVGGILAISALGYVIYRYWPSSAVITLPSTVKSVVKEVIEDSVVSTL</sequence>
<dbReference type="GeneID" id="8622674"/>
<dbReference type="EMBL" id="AAFI02000037">
    <property type="protein sequence ID" value="EAL67138.1"/>
    <property type="molecule type" value="Genomic_DNA"/>
</dbReference>
<comment type="caution">
    <text evidence="1">The sequence shown here is derived from an EMBL/GenBank/DDBJ whole genome shotgun (WGS) entry which is preliminary data.</text>
</comment>
<dbReference type="PaxDb" id="44689-DDB0206115"/>
<dbReference type="STRING" id="44689.Q54V16"/>
<accession>Q54V16</accession>
<gene>
    <name evidence="1" type="ORF">DDB_G0280673</name>
</gene>
<dbReference type="AlphaFoldDB" id="Q54V16"/>
<name>Q54V16_DICDI</name>
<protein>
    <submittedName>
        <fullName evidence="1">Uncharacterized protein</fullName>
    </submittedName>
</protein>
<evidence type="ECO:0000313" key="2">
    <source>
        <dbReference type="Proteomes" id="UP000002195"/>
    </source>
</evidence>
<reference evidence="1 2" key="1">
    <citation type="journal article" date="2005" name="Nature">
        <title>The genome of the social amoeba Dictyostelium discoideum.</title>
        <authorList>
            <consortium name="The Dictyostelium discoideum Sequencing Consortium"/>
            <person name="Eichinger L."/>
            <person name="Pachebat J.A."/>
            <person name="Glockner G."/>
            <person name="Rajandream M.A."/>
            <person name="Sucgang R."/>
            <person name="Berriman M."/>
            <person name="Song J."/>
            <person name="Olsen R."/>
            <person name="Szafranski K."/>
            <person name="Xu Q."/>
            <person name="Tunggal B."/>
            <person name="Kummerfeld S."/>
            <person name="Madera M."/>
            <person name="Konfortov B.A."/>
            <person name="Rivero F."/>
            <person name="Bankier A.T."/>
            <person name="Lehmann R."/>
            <person name="Hamlin N."/>
            <person name="Davies R."/>
            <person name="Gaudet P."/>
            <person name="Fey P."/>
            <person name="Pilcher K."/>
            <person name="Chen G."/>
            <person name="Saunders D."/>
            <person name="Sodergren E."/>
            <person name="Davis P."/>
            <person name="Kerhornou A."/>
            <person name="Nie X."/>
            <person name="Hall N."/>
            <person name="Anjard C."/>
            <person name="Hemphill L."/>
            <person name="Bason N."/>
            <person name="Farbrother P."/>
            <person name="Desany B."/>
            <person name="Just E."/>
            <person name="Morio T."/>
            <person name="Rost R."/>
            <person name="Churcher C."/>
            <person name="Cooper J."/>
            <person name="Haydock S."/>
            <person name="van Driessche N."/>
            <person name="Cronin A."/>
            <person name="Goodhead I."/>
            <person name="Muzny D."/>
            <person name="Mourier T."/>
            <person name="Pain A."/>
            <person name="Lu M."/>
            <person name="Harper D."/>
            <person name="Lindsay R."/>
            <person name="Hauser H."/>
            <person name="James K."/>
            <person name="Quiles M."/>
            <person name="Madan Babu M."/>
            <person name="Saito T."/>
            <person name="Buchrieser C."/>
            <person name="Wardroper A."/>
            <person name="Felder M."/>
            <person name="Thangavelu M."/>
            <person name="Johnson D."/>
            <person name="Knights A."/>
            <person name="Loulseged H."/>
            <person name="Mungall K."/>
            <person name="Oliver K."/>
            <person name="Price C."/>
            <person name="Quail M.A."/>
            <person name="Urushihara H."/>
            <person name="Hernandez J."/>
            <person name="Rabbinowitsch E."/>
            <person name="Steffen D."/>
            <person name="Sanders M."/>
            <person name="Ma J."/>
            <person name="Kohara Y."/>
            <person name="Sharp S."/>
            <person name="Simmonds M."/>
            <person name="Spiegler S."/>
            <person name="Tivey A."/>
            <person name="Sugano S."/>
            <person name="White B."/>
            <person name="Walker D."/>
            <person name="Woodward J."/>
            <person name="Winckler T."/>
            <person name="Tanaka Y."/>
            <person name="Shaulsky G."/>
            <person name="Schleicher M."/>
            <person name="Weinstock G."/>
            <person name="Rosenthal A."/>
            <person name="Cox E.C."/>
            <person name="Chisholm R.L."/>
            <person name="Gibbs R."/>
            <person name="Loomis W.F."/>
            <person name="Platzer M."/>
            <person name="Kay R.R."/>
            <person name="Williams J."/>
            <person name="Dear P.H."/>
            <person name="Noegel A.A."/>
            <person name="Barrell B."/>
            <person name="Kuspa A."/>
        </authorList>
    </citation>
    <scope>NUCLEOTIDE SEQUENCE [LARGE SCALE GENOMIC DNA]</scope>
    <source>
        <strain evidence="1 2">AX4</strain>
    </source>
</reference>
<dbReference type="KEGG" id="ddi:DDB_G0280673"/>
<proteinExistence type="predicted"/>
<keyword evidence="2" id="KW-1185">Reference proteome</keyword>
<dbReference type="InParanoid" id="Q54V16"/>
<dbReference type="RefSeq" id="XP_641115.1">
    <property type="nucleotide sequence ID" value="XM_636023.1"/>
</dbReference>
<dbReference type="VEuPathDB" id="AmoebaDB:DDB_G0280673"/>
<organism evidence="1 2">
    <name type="scientific">Dictyostelium discoideum</name>
    <name type="common">Social amoeba</name>
    <dbReference type="NCBI Taxonomy" id="44689"/>
    <lineage>
        <taxon>Eukaryota</taxon>
        <taxon>Amoebozoa</taxon>
        <taxon>Evosea</taxon>
        <taxon>Eumycetozoa</taxon>
        <taxon>Dictyostelia</taxon>
        <taxon>Dictyosteliales</taxon>
        <taxon>Dictyosteliaceae</taxon>
        <taxon>Dictyostelium</taxon>
    </lineage>
</organism>
<dbReference type="Proteomes" id="UP000002195">
    <property type="component" value="Unassembled WGS sequence"/>
</dbReference>
<evidence type="ECO:0000313" key="1">
    <source>
        <dbReference type="EMBL" id="EAL67138.1"/>
    </source>
</evidence>